<dbReference type="InterPro" id="IPR050274">
    <property type="entry name" value="Nuclear_hormone_rcpt_NR2"/>
</dbReference>
<gene>
    <name evidence="5" type="ORF">Cfor_02280</name>
</gene>
<reference evidence="6" key="1">
    <citation type="submission" date="2020-01" db="EMBL/GenBank/DDBJ databases">
        <title>Draft genome sequence of the Termite Coptotermes fromosanus.</title>
        <authorList>
            <person name="Itakura S."/>
            <person name="Yosikawa Y."/>
            <person name="Umezawa K."/>
        </authorList>
    </citation>
    <scope>NUCLEOTIDE SEQUENCE [LARGE SCALE GENOMIC DNA]</scope>
</reference>
<sequence length="80" mass="8876">MSKTELECLGSAILFNPDIRGLKFGQEAELLREKVCAASEKYTCITHADDPGHFAKLLLCLLALCSLRLKCLEHPSFLPN</sequence>
<accession>A0A6L2QDI0</accession>
<dbReference type="EMBL" id="BLKM01001584">
    <property type="protein sequence ID" value="GFG40157.1"/>
    <property type="molecule type" value="Genomic_DNA"/>
</dbReference>
<dbReference type="PANTHER" id="PTHR24083">
    <property type="entry name" value="NUCLEAR HORMONE RECEPTOR"/>
    <property type="match status" value="1"/>
</dbReference>
<evidence type="ECO:0000313" key="6">
    <source>
        <dbReference type="Proteomes" id="UP000502823"/>
    </source>
</evidence>
<dbReference type="Gene3D" id="1.10.565.10">
    <property type="entry name" value="Retinoid X Receptor"/>
    <property type="match status" value="1"/>
</dbReference>
<keyword evidence="2" id="KW-0804">Transcription</keyword>
<dbReference type="InterPro" id="IPR035500">
    <property type="entry name" value="NHR-like_dom_sf"/>
</dbReference>
<dbReference type="AlphaFoldDB" id="A0A6L2QDI0"/>
<name>A0A6L2QDI0_COPFO</name>
<organism evidence="5 6">
    <name type="scientific">Coptotermes formosanus</name>
    <name type="common">Formosan subterranean termite</name>
    <dbReference type="NCBI Taxonomy" id="36987"/>
    <lineage>
        <taxon>Eukaryota</taxon>
        <taxon>Metazoa</taxon>
        <taxon>Ecdysozoa</taxon>
        <taxon>Arthropoda</taxon>
        <taxon>Hexapoda</taxon>
        <taxon>Insecta</taxon>
        <taxon>Pterygota</taxon>
        <taxon>Neoptera</taxon>
        <taxon>Polyneoptera</taxon>
        <taxon>Dictyoptera</taxon>
        <taxon>Blattodea</taxon>
        <taxon>Blattoidea</taxon>
        <taxon>Termitoidae</taxon>
        <taxon>Rhinotermitidae</taxon>
        <taxon>Coptotermes</taxon>
    </lineage>
</organism>
<comment type="caution">
    <text evidence="5">The sequence shown here is derived from an EMBL/GenBank/DDBJ whole genome shotgun (WGS) entry which is preliminary data.</text>
</comment>
<dbReference type="InterPro" id="IPR000536">
    <property type="entry name" value="Nucl_hrmn_rcpt_lig-bd"/>
</dbReference>
<evidence type="ECO:0000256" key="2">
    <source>
        <dbReference type="ARBA" id="ARBA00023163"/>
    </source>
</evidence>
<evidence type="ECO:0000256" key="3">
    <source>
        <dbReference type="ARBA" id="ARBA00023170"/>
    </source>
</evidence>
<evidence type="ECO:0000313" key="5">
    <source>
        <dbReference type="EMBL" id="GFG40157.1"/>
    </source>
</evidence>
<protein>
    <recommendedName>
        <fullName evidence="4">NR LBD domain-containing protein</fullName>
    </recommendedName>
</protein>
<dbReference type="Proteomes" id="UP000502823">
    <property type="component" value="Unassembled WGS sequence"/>
</dbReference>
<feature type="domain" description="NR LBD" evidence="4">
    <location>
        <begin position="1"/>
        <end position="80"/>
    </location>
</feature>
<evidence type="ECO:0000256" key="1">
    <source>
        <dbReference type="ARBA" id="ARBA00023015"/>
    </source>
</evidence>
<dbReference type="SUPFAM" id="SSF48508">
    <property type="entry name" value="Nuclear receptor ligand-binding domain"/>
    <property type="match status" value="1"/>
</dbReference>
<keyword evidence="1" id="KW-0805">Transcription regulation</keyword>
<dbReference type="OrthoDB" id="5873264at2759"/>
<dbReference type="InParanoid" id="A0A6L2QDI0"/>
<keyword evidence="3" id="KW-0675">Receptor</keyword>
<dbReference type="PROSITE" id="PS51843">
    <property type="entry name" value="NR_LBD"/>
    <property type="match status" value="1"/>
</dbReference>
<keyword evidence="6" id="KW-1185">Reference proteome</keyword>
<proteinExistence type="predicted"/>
<evidence type="ECO:0000259" key="4">
    <source>
        <dbReference type="PROSITE" id="PS51843"/>
    </source>
</evidence>